<gene>
    <name evidence="1" type="ORF">SDC9_190653</name>
</gene>
<organism evidence="1">
    <name type="scientific">bioreactor metagenome</name>
    <dbReference type="NCBI Taxonomy" id="1076179"/>
    <lineage>
        <taxon>unclassified sequences</taxon>
        <taxon>metagenomes</taxon>
        <taxon>ecological metagenomes</taxon>
    </lineage>
</organism>
<evidence type="ECO:0000313" key="1">
    <source>
        <dbReference type="EMBL" id="MPN43094.1"/>
    </source>
</evidence>
<reference evidence="1" key="1">
    <citation type="submission" date="2019-08" db="EMBL/GenBank/DDBJ databases">
        <authorList>
            <person name="Kucharzyk K."/>
            <person name="Murdoch R.W."/>
            <person name="Higgins S."/>
            <person name="Loffler F."/>
        </authorList>
    </citation>
    <scope>NUCLEOTIDE SEQUENCE</scope>
</reference>
<proteinExistence type="predicted"/>
<accession>A0A645I3V8</accession>
<name>A0A645I3V8_9ZZZZ</name>
<comment type="caution">
    <text evidence="1">The sequence shown here is derived from an EMBL/GenBank/DDBJ whole genome shotgun (WGS) entry which is preliminary data.</text>
</comment>
<sequence length="74" mass="8739">MSSSGRSNVLNLSDLRYRNKKEIDLLVELFGVVHHRRLHYKSQYVVCLAIDRLIVYPRHRRPLVAAALDFMKFL</sequence>
<dbReference type="EMBL" id="VSSQ01101279">
    <property type="protein sequence ID" value="MPN43094.1"/>
    <property type="molecule type" value="Genomic_DNA"/>
</dbReference>
<protein>
    <submittedName>
        <fullName evidence="1">Uncharacterized protein</fullName>
    </submittedName>
</protein>
<dbReference type="AlphaFoldDB" id="A0A645I3V8"/>